<feature type="transmembrane region" description="Helical" evidence="1">
    <location>
        <begin position="99"/>
        <end position="119"/>
    </location>
</feature>
<accession>A0ABU7WHS5</accession>
<dbReference type="RefSeq" id="WP_332078421.1">
    <property type="nucleotide sequence ID" value="NZ_JAZHBM010000002.1"/>
</dbReference>
<comment type="caution">
    <text evidence="2">The sequence shown here is derived from an EMBL/GenBank/DDBJ whole genome shotgun (WGS) entry which is preliminary data.</text>
</comment>
<evidence type="ECO:0000313" key="2">
    <source>
        <dbReference type="EMBL" id="MEF3082701.1"/>
    </source>
</evidence>
<feature type="transmembrane region" description="Helical" evidence="1">
    <location>
        <begin position="368"/>
        <end position="388"/>
    </location>
</feature>
<dbReference type="EMBL" id="JAZHBM010000002">
    <property type="protein sequence ID" value="MEF3082701.1"/>
    <property type="molecule type" value="Genomic_DNA"/>
</dbReference>
<feature type="transmembrane region" description="Helical" evidence="1">
    <location>
        <begin position="156"/>
        <end position="181"/>
    </location>
</feature>
<feature type="transmembrane region" description="Helical" evidence="1">
    <location>
        <begin position="342"/>
        <end position="361"/>
    </location>
</feature>
<name>A0ABU7WHS5_9GAMM</name>
<feature type="transmembrane region" description="Helical" evidence="1">
    <location>
        <begin position="280"/>
        <end position="296"/>
    </location>
</feature>
<organism evidence="2 3">
    <name type="scientific">Luteimonas flava</name>
    <dbReference type="NCBI Taxonomy" id="3115822"/>
    <lineage>
        <taxon>Bacteria</taxon>
        <taxon>Pseudomonadati</taxon>
        <taxon>Pseudomonadota</taxon>
        <taxon>Gammaproteobacteria</taxon>
        <taxon>Lysobacterales</taxon>
        <taxon>Lysobacteraceae</taxon>
        <taxon>Luteimonas</taxon>
    </lineage>
</organism>
<keyword evidence="1" id="KW-0812">Transmembrane</keyword>
<feature type="transmembrane region" description="Helical" evidence="1">
    <location>
        <begin position="308"/>
        <end position="330"/>
    </location>
</feature>
<feature type="transmembrane region" description="Helical" evidence="1">
    <location>
        <begin position="69"/>
        <end position="87"/>
    </location>
</feature>
<reference evidence="2 3" key="1">
    <citation type="submission" date="2024-01" db="EMBL/GenBank/DDBJ databases">
        <title>Novel species of the genus Luteimonas isolated from rivers.</title>
        <authorList>
            <person name="Lu H."/>
        </authorList>
    </citation>
    <scope>NUCLEOTIDE SEQUENCE [LARGE SCALE GENOMIC DNA]</scope>
    <source>
        <strain evidence="2 3">SMYT11W</strain>
    </source>
</reference>
<feature type="transmembrane region" description="Helical" evidence="1">
    <location>
        <begin position="125"/>
        <end position="144"/>
    </location>
</feature>
<evidence type="ECO:0000313" key="3">
    <source>
        <dbReference type="Proteomes" id="UP001358324"/>
    </source>
</evidence>
<gene>
    <name evidence="2" type="ORF">V3391_10850</name>
</gene>
<evidence type="ECO:0000256" key="1">
    <source>
        <dbReference type="SAM" id="Phobius"/>
    </source>
</evidence>
<feature type="transmembrane region" description="Helical" evidence="1">
    <location>
        <begin position="193"/>
        <end position="212"/>
    </location>
</feature>
<dbReference type="Proteomes" id="UP001358324">
    <property type="component" value="Unassembled WGS sequence"/>
</dbReference>
<evidence type="ECO:0008006" key="4">
    <source>
        <dbReference type="Google" id="ProtNLM"/>
    </source>
</evidence>
<keyword evidence="1" id="KW-0472">Membrane</keyword>
<proteinExistence type="predicted"/>
<keyword evidence="3" id="KW-1185">Reference proteome</keyword>
<protein>
    <recommendedName>
        <fullName evidence="4">Transmembrane protein</fullName>
    </recommendedName>
</protein>
<keyword evidence="1" id="KW-1133">Transmembrane helix</keyword>
<sequence length="540" mass="57884">MAALYGLSALSAMWLHAPRVPYADGWRYIAVLADAPFLDGVLMVSNGHREVFPNIVRWLDLRLFGASQLLQILVGIALLLGTLAVLWRPLGRLAPLTRVAAYLWAIVGLCWLGNARALAHAQESVHAYLVTLALVCGVTLLARAPHDGRDAWRRGLLASACGLVATFSFGSGVACFGAFLIVLWLRRASWRDALPILFSAGLAAVSLAIAGVGDERIGFAPLVQGERLLRWLAAPSLYAAWPVLDPEIAARLPLAPLRAVVLPVAEGISNVTGPAHVARWPHLLTGVLGAAWLLVASIRCRCAPTAPVVVGLGVAWFAVGVGGLIALARLGYFELYPEQLLASRYVVWSSLFWAGLAYATISRARSATVSGVAIVLALVLMPSQLWMWRYAERLQEVALPVATAVAVGVLDPALPLGENVVGELRDASKPLEARGAAMYAWPETSWLGRRPDADAVHAIATGALTVSSFEDQLSPGEAARRVEFATPSTRTERWLLQDEDGVVRGLATRDPLDARRAIGWMRGPAEAPPRVLALREVDGS</sequence>